<dbReference type="InterPro" id="IPR006175">
    <property type="entry name" value="YjgF/YER057c/UK114"/>
</dbReference>
<dbReference type="AlphaFoldDB" id="A0A2T4ABI2"/>
<keyword evidence="4" id="KW-1185">Reference proteome</keyword>
<name>A0A2T4ABI2_TRIHA</name>
<feature type="signal peptide" evidence="1">
    <location>
        <begin position="1"/>
        <end position="17"/>
    </location>
</feature>
<reference evidence="3 4" key="1">
    <citation type="submission" date="2016-07" db="EMBL/GenBank/DDBJ databases">
        <title>Multiple horizontal gene transfer events from other fungi enriched the ability of initially mycotrophic Trichoderma (Ascomycota) to feed on dead plant biomass.</title>
        <authorList>
            <consortium name="DOE Joint Genome Institute"/>
            <person name="Aerts A."/>
            <person name="Atanasova L."/>
            <person name="Chenthamara K."/>
            <person name="Zhang J."/>
            <person name="Grujic M."/>
            <person name="Henrissat B."/>
            <person name="Kuo A."/>
            <person name="Salamov A."/>
            <person name="Lipzen A."/>
            <person name="Labutti K."/>
            <person name="Barry K."/>
            <person name="Miao Y."/>
            <person name="Rahimi M.J."/>
            <person name="Shen Q."/>
            <person name="Grigoriev I.V."/>
            <person name="Kubicek C.P."/>
            <person name="Druzhinina I.S."/>
        </authorList>
    </citation>
    <scope>NUCLEOTIDE SEQUENCE [LARGE SCALE GENOMIC DNA]</scope>
    <source>
        <strain evidence="3 4">CBS 226.95</strain>
    </source>
</reference>
<dbReference type="Gene3D" id="3.30.1330.40">
    <property type="entry name" value="RutC-like"/>
    <property type="match status" value="1"/>
</dbReference>
<dbReference type="InterPro" id="IPR010730">
    <property type="entry name" value="HET"/>
</dbReference>
<sequence length="652" mass="72944">MSILSLIISSLATCVLAISKPTSGDAAADPIFIGTPGFGQNLSTEFHYSQAVRIGNYVKISGQGGWDPQTGELVTDIATQVNNAFDSLTLALKAAGSSNGLADLISINSYHVGDLASGLGNVTAVMEKRIPKVLPTWTAVGVTRLAFAEHDDNGRAGGSIIALLREPSDINVSSTSTASDETFAKIGDWIRRCEQDHTQCTRFRSQVPWYPTRLLDVGPEGNSSISLVHSAQAIDKDEKYMTLSHRWGDAKVPTLTTKTIINWAQGLSVKILPKTFQDFIMLAQRLQIRYVWIDSLCIIQEGDNGNDWRTEALTMDKVYMNSYCNVSADWGSPKRGLYFQRDLRMVDKPKIDWRVKREPNRDVVVAEECVLVENEFWEDQVSRSPLSVRGWVVQERWLCSRNLRFGPREVFFECGQTTLSERFPKTFPEPLLEGDVILKSAFSSFQALQSPQATLLPATPGTELYTAWGEVLSKYSRCYLTYASDRTVAFSGIAKFFRSSVDDNYIAGLWLRNLASDMMWFRHRLLTTAVVEDTKDRLFLFKNDKGDVYRAPSFSWASTAVPIEPNHMKDNVGFIISVRCIKFRDCSNAPIEDWTGDIFGPLSSPIIEILVVGTLKKMRLQPYFDGEMTDFYVVPDSPSGSSKKMEDWSESI</sequence>
<protein>
    <recommendedName>
        <fullName evidence="2">Heterokaryon incompatibility domain-containing protein</fullName>
    </recommendedName>
</protein>
<dbReference type="Pfam" id="PF01042">
    <property type="entry name" value="Ribonuc_L-PSP"/>
    <property type="match status" value="1"/>
</dbReference>
<dbReference type="RefSeq" id="XP_024774103.1">
    <property type="nucleotide sequence ID" value="XM_024912997.1"/>
</dbReference>
<dbReference type="Pfam" id="PF06985">
    <property type="entry name" value="HET"/>
    <property type="match status" value="1"/>
</dbReference>
<organism evidence="3 4">
    <name type="scientific">Trichoderma harzianum CBS 226.95</name>
    <dbReference type="NCBI Taxonomy" id="983964"/>
    <lineage>
        <taxon>Eukaryota</taxon>
        <taxon>Fungi</taxon>
        <taxon>Dikarya</taxon>
        <taxon>Ascomycota</taxon>
        <taxon>Pezizomycotina</taxon>
        <taxon>Sordariomycetes</taxon>
        <taxon>Hypocreomycetidae</taxon>
        <taxon>Hypocreales</taxon>
        <taxon>Hypocreaceae</taxon>
        <taxon>Trichoderma</taxon>
    </lineage>
</organism>
<dbReference type="STRING" id="983964.A0A2T4ABI2"/>
<accession>A0A2T4ABI2</accession>
<evidence type="ECO:0000256" key="1">
    <source>
        <dbReference type="SAM" id="SignalP"/>
    </source>
</evidence>
<dbReference type="Proteomes" id="UP000241690">
    <property type="component" value="Unassembled WGS sequence"/>
</dbReference>
<feature type="domain" description="Heterokaryon incompatibility" evidence="2">
    <location>
        <begin position="240"/>
        <end position="395"/>
    </location>
</feature>
<dbReference type="PANTHER" id="PTHR33112:SF10">
    <property type="entry name" value="TOL"/>
    <property type="match status" value="1"/>
</dbReference>
<proteinExistence type="predicted"/>
<dbReference type="InterPro" id="IPR035959">
    <property type="entry name" value="RutC-like_sf"/>
</dbReference>
<evidence type="ECO:0000313" key="4">
    <source>
        <dbReference type="Proteomes" id="UP000241690"/>
    </source>
</evidence>
<dbReference type="GeneID" id="36621556"/>
<keyword evidence="1" id="KW-0732">Signal</keyword>
<gene>
    <name evidence="3" type="ORF">M431DRAFT_16427</name>
</gene>
<feature type="chain" id="PRO_5015625705" description="Heterokaryon incompatibility domain-containing protein" evidence="1">
    <location>
        <begin position="18"/>
        <end position="652"/>
    </location>
</feature>
<dbReference type="SUPFAM" id="SSF55298">
    <property type="entry name" value="YjgF-like"/>
    <property type="match status" value="1"/>
</dbReference>
<dbReference type="PANTHER" id="PTHR33112">
    <property type="entry name" value="DOMAIN PROTEIN, PUTATIVE-RELATED"/>
    <property type="match status" value="1"/>
</dbReference>
<dbReference type="EMBL" id="KZ679680">
    <property type="protein sequence ID" value="PTB54426.1"/>
    <property type="molecule type" value="Genomic_DNA"/>
</dbReference>
<evidence type="ECO:0000313" key="3">
    <source>
        <dbReference type="EMBL" id="PTB54426.1"/>
    </source>
</evidence>
<evidence type="ECO:0000259" key="2">
    <source>
        <dbReference type="Pfam" id="PF06985"/>
    </source>
</evidence>